<comment type="subunit">
    <text evidence="5">V-ATPase is a heteromultimeric enzyme composed of a peripheral catalytic V1 complex (components A to H) attached to an integral membrane V0 proton pore complex.</text>
</comment>
<evidence type="ECO:0000313" key="7">
    <source>
        <dbReference type="Proteomes" id="UP000031056"/>
    </source>
</evidence>
<organism evidence="6 7">
    <name type="scientific">Ordospora colligata OC4</name>
    <dbReference type="NCBI Taxonomy" id="1354746"/>
    <lineage>
        <taxon>Eukaryota</taxon>
        <taxon>Fungi</taxon>
        <taxon>Fungi incertae sedis</taxon>
        <taxon>Microsporidia</taxon>
        <taxon>Ordosporidae</taxon>
        <taxon>Ordospora</taxon>
    </lineage>
</organism>
<dbReference type="Proteomes" id="UP000031056">
    <property type="component" value="Unassembled WGS sequence"/>
</dbReference>
<accession>A0A0B2ULH1</accession>
<dbReference type="STRING" id="1354746.A0A0B2ULH1"/>
<keyword evidence="4 5" id="KW-0406">Ion transport</keyword>
<evidence type="ECO:0000256" key="1">
    <source>
        <dbReference type="ARBA" id="ARBA00006138"/>
    </source>
</evidence>
<sequence>MFVFMGLPVDDGHAQLTEDQIWGEHGVLLNRILLPSFTGVSLEGIVNQVERLCSLQKTCEGLLKTFSKQEATVDAEESRVNLKFRNMKDALRWDEKCFMTDSIDKAIALLEKECTRISERFNTMVEEFIHAKTECEKLQRLTRGSLSEISLNIIVENDEHYEFLKVLYVVVPKARVNEFKRMVNESPYISEDAVASISSDEDYCLFKMYVLQHNEDEVRSGIHMGGFTIKELDQEGTSCTQITKERRAAEEKYSSSEECLIRFVHVNLDEALKILIHTKLLKLFVESVYRYGLPTDYAFFVINGEKTKIMKQLVPIARGWPSERIAYDEDGEINDEEDVFFALEELDLSQNDE</sequence>
<dbReference type="CDD" id="cd14785">
    <property type="entry name" value="V-ATPase_C"/>
    <property type="match status" value="1"/>
</dbReference>
<dbReference type="FunCoup" id="A0A0B2ULH1">
    <property type="interactions" value="31"/>
</dbReference>
<dbReference type="InterPro" id="IPR004907">
    <property type="entry name" value="ATPase_V1-cplx_csu"/>
</dbReference>
<comment type="caution">
    <text evidence="6">The sequence shown here is derived from an EMBL/GenBank/DDBJ whole genome shotgun (WGS) entry which is preliminary data.</text>
</comment>
<dbReference type="SUPFAM" id="SSF118203">
    <property type="entry name" value="Vacuolar ATP synthase subunit C"/>
    <property type="match status" value="1"/>
</dbReference>
<evidence type="ECO:0000313" key="6">
    <source>
        <dbReference type="EMBL" id="KHN70134.1"/>
    </source>
</evidence>
<dbReference type="GO" id="GO:0000221">
    <property type="term" value="C:vacuolar proton-transporting V-type ATPase, V1 domain"/>
    <property type="evidence" value="ECO:0007669"/>
    <property type="project" value="TreeGrafter"/>
</dbReference>
<dbReference type="Gene3D" id="1.20.1460.10">
    <property type="entry name" value="subunit c (vma5p) of the yeast v-atpase, domain 2"/>
    <property type="match status" value="1"/>
</dbReference>
<dbReference type="Gene3D" id="3.30.70.1180">
    <property type="entry name" value="Vacuolar atp synthase subunit c, domain 1"/>
    <property type="match status" value="1"/>
</dbReference>
<dbReference type="Pfam" id="PF03223">
    <property type="entry name" value="V-ATPase_C"/>
    <property type="match status" value="1"/>
</dbReference>
<keyword evidence="3 5" id="KW-0375">Hydrogen ion transport</keyword>
<evidence type="ECO:0000256" key="4">
    <source>
        <dbReference type="ARBA" id="ARBA00023065"/>
    </source>
</evidence>
<evidence type="ECO:0000256" key="2">
    <source>
        <dbReference type="ARBA" id="ARBA00022448"/>
    </source>
</evidence>
<dbReference type="OrthoDB" id="6605928at2759"/>
<gene>
    <name evidence="6" type="ORF">M896_031210</name>
</gene>
<comment type="function">
    <text evidence="5">Subunit of the V1 complex of vacuolar(H+)-ATPase (V-ATPase), a multisubunit enzyme composed of a peripheral complex (V1) that hydrolyzes ATP and a membrane integral complex (V0) that translocates protons. V-ATPase is responsible for acidifying and maintaining the pH of intracellular compartments and in some cell types, is targeted to the plasma membrane, where it is responsible for acidifying the extracellular environment. Subunit C is necessary for the assembly of the catalytic sector of the enzyme and is likely to have a specific function in its catalytic activity.</text>
</comment>
<dbReference type="AlphaFoldDB" id="A0A0B2ULH1"/>
<reference evidence="6 7" key="1">
    <citation type="journal article" date="2014" name="MBio">
        <title>The Ordospora colligata genome; evolution of extreme reduction in microsporidia and host-to-parasite horizontal gene transfer.</title>
        <authorList>
            <person name="Pombert J.-F."/>
            <person name="Haag K.L."/>
            <person name="Beidas S."/>
            <person name="Ebert D."/>
            <person name="Keeling P.J."/>
        </authorList>
    </citation>
    <scope>NUCLEOTIDE SEQUENCE [LARGE SCALE GENOMIC DNA]</scope>
    <source>
        <strain evidence="6 7">OC4</strain>
    </source>
</reference>
<dbReference type="InParanoid" id="A0A0B2ULH1"/>
<comment type="similarity">
    <text evidence="1 5">Belongs to the V-ATPase C subunit family.</text>
</comment>
<dbReference type="PANTHER" id="PTHR10137">
    <property type="entry name" value="V-TYPE PROTON ATPASE SUBUNIT C"/>
    <property type="match status" value="1"/>
</dbReference>
<evidence type="ECO:0000256" key="3">
    <source>
        <dbReference type="ARBA" id="ARBA00022781"/>
    </source>
</evidence>
<dbReference type="RefSeq" id="XP_014564176.1">
    <property type="nucleotide sequence ID" value="XM_014708690.1"/>
</dbReference>
<proteinExistence type="inferred from homology"/>
<dbReference type="HOGENOM" id="CLU_785333_0_0_1"/>
<dbReference type="GeneID" id="26261405"/>
<keyword evidence="2 5" id="KW-0813">Transport</keyword>
<dbReference type="Gene3D" id="3.30.70.100">
    <property type="match status" value="1"/>
</dbReference>
<dbReference type="GO" id="GO:0046961">
    <property type="term" value="F:proton-transporting ATPase activity, rotational mechanism"/>
    <property type="evidence" value="ECO:0007669"/>
    <property type="project" value="InterPro"/>
</dbReference>
<name>A0A0B2ULH1_9MICR</name>
<dbReference type="PANTHER" id="PTHR10137:SF0">
    <property type="entry name" value="V-TYPE PROTON ATPASE SUBUNIT C"/>
    <property type="match status" value="1"/>
</dbReference>
<dbReference type="EMBL" id="JOKQ01000003">
    <property type="protein sequence ID" value="KHN70134.1"/>
    <property type="molecule type" value="Genomic_DNA"/>
</dbReference>
<dbReference type="VEuPathDB" id="MicrosporidiaDB:M896_031210"/>
<evidence type="ECO:0000256" key="5">
    <source>
        <dbReference type="RuleBase" id="RU364010"/>
    </source>
</evidence>
<dbReference type="InterPro" id="IPR036132">
    <property type="entry name" value="Vac_ATP_synth_c_sf"/>
</dbReference>
<protein>
    <recommendedName>
        <fullName evidence="5">V-type proton ATPase subunit C</fullName>
    </recommendedName>
</protein>
<keyword evidence="7" id="KW-1185">Reference proteome</keyword>